<evidence type="ECO:0000313" key="2">
    <source>
        <dbReference type="EMBL" id="PON54946.1"/>
    </source>
</evidence>
<protein>
    <submittedName>
        <fullName evidence="2">Uncharacterized protein</fullName>
    </submittedName>
</protein>
<gene>
    <name evidence="2" type="ORF">PanWU01x14_191920</name>
</gene>
<reference evidence="3" key="1">
    <citation type="submission" date="2016-06" db="EMBL/GenBank/DDBJ databases">
        <title>Parallel loss of symbiosis genes in relatives of nitrogen-fixing non-legume Parasponia.</title>
        <authorList>
            <person name="Van Velzen R."/>
            <person name="Holmer R."/>
            <person name="Bu F."/>
            <person name="Rutten L."/>
            <person name="Van Zeijl A."/>
            <person name="Liu W."/>
            <person name="Santuari L."/>
            <person name="Cao Q."/>
            <person name="Sharma T."/>
            <person name="Shen D."/>
            <person name="Roswanjaya Y."/>
            <person name="Wardhani T."/>
            <person name="Kalhor M.S."/>
            <person name="Jansen J."/>
            <person name="Van den Hoogen J."/>
            <person name="Gungor B."/>
            <person name="Hartog M."/>
            <person name="Hontelez J."/>
            <person name="Verver J."/>
            <person name="Yang W.-C."/>
            <person name="Schijlen E."/>
            <person name="Repin R."/>
            <person name="Schilthuizen M."/>
            <person name="Schranz E."/>
            <person name="Heidstra R."/>
            <person name="Miyata K."/>
            <person name="Fedorova E."/>
            <person name="Kohlen W."/>
            <person name="Bisseling T."/>
            <person name="Smit S."/>
            <person name="Geurts R."/>
        </authorList>
    </citation>
    <scope>NUCLEOTIDE SEQUENCE [LARGE SCALE GENOMIC DNA]</scope>
    <source>
        <strain evidence="3">cv. WU1-14</strain>
    </source>
</reference>
<evidence type="ECO:0000313" key="3">
    <source>
        <dbReference type="Proteomes" id="UP000237105"/>
    </source>
</evidence>
<organism evidence="2 3">
    <name type="scientific">Parasponia andersonii</name>
    <name type="common">Sponia andersonii</name>
    <dbReference type="NCBI Taxonomy" id="3476"/>
    <lineage>
        <taxon>Eukaryota</taxon>
        <taxon>Viridiplantae</taxon>
        <taxon>Streptophyta</taxon>
        <taxon>Embryophyta</taxon>
        <taxon>Tracheophyta</taxon>
        <taxon>Spermatophyta</taxon>
        <taxon>Magnoliopsida</taxon>
        <taxon>eudicotyledons</taxon>
        <taxon>Gunneridae</taxon>
        <taxon>Pentapetalae</taxon>
        <taxon>rosids</taxon>
        <taxon>fabids</taxon>
        <taxon>Rosales</taxon>
        <taxon>Cannabaceae</taxon>
        <taxon>Parasponia</taxon>
    </lineage>
</organism>
<name>A0A2P5C1Q4_PARAD</name>
<dbReference type="AlphaFoldDB" id="A0A2P5C1Q4"/>
<dbReference type="EMBL" id="JXTB01000188">
    <property type="protein sequence ID" value="PON54946.1"/>
    <property type="molecule type" value="Genomic_DNA"/>
</dbReference>
<accession>A0A2P5C1Q4</accession>
<dbReference type="Proteomes" id="UP000237105">
    <property type="component" value="Unassembled WGS sequence"/>
</dbReference>
<evidence type="ECO:0000256" key="1">
    <source>
        <dbReference type="SAM" id="MobiDB-lite"/>
    </source>
</evidence>
<proteinExistence type="predicted"/>
<comment type="caution">
    <text evidence="2">The sequence shown here is derived from an EMBL/GenBank/DDBJ whole genome shotgun (WGS) entry which is preliminary data.</text>
</comment>
<sequence length="81" mass="9247">MRNDPLFLEIWRKNVDGGSFRRRGGHPSSSTCSPKKKTDEEDEFDSSFKLRNGREVKNGKEFLLPETVAAFRATLEEIAES</sequence>
<keyword evidence="3" id="KW-1185">Reference proteome</keyword>
<feature type="region of interest" description="Disordered" evidence="1">
    <location>
        <begin position="19"/>
        <end position="46"/>
    </location>
</feature>